<gene>
    <name evidence="1" type="ORF">CCC13826_0953</name>
</gene>
<accession>A7ZBX0</accession>
<name>A7ZBX0_CAMC1</name>
<organism evidence="1 2">
    <name type="scientific">Campylobacter concisus (strain 13826)</name>
    <dbReference type="NCBI Taxonomy" id="360104"/>
    <lineage>
        <taxon>Bacteria</taxon>
        <taxon>Pseudomonadati</taxon>
        <taxon>Campylobacterota</taxon>
        <taxon>Epsilonproteobacteria</taxon>
        <taxon>Campylobacterales</taxon>
        <taxon>Campylobacteraceae</taxon>
        <taxon>Campylobacter</taxon>
    </lineage>
</organism>
<protein>
    <submittedName>
        <fullName evidence="1">Uncharacterized protein</fullName>
    </submittedName>
</protein>
<dbReference type="RefSeq" id="WP_012001279.1">
    <property type="nucleotide sequence ID" value="NC_009802.2"/>
</dbReference>
<dbReference type="STRING" id="360104.CCC13826_0953"/>
<dbReference type="KEGG" id="cco:CCC13826_0953"/>
<evidence type="ECO:0000313" key="2">
    <source>
        <dbReference type="Proteomes" id="UP000001121"/>
    </source>
</evidence>
<dbReference type="OrthoDB" id="2086240at2"/>
<dbReference type="Proteomes" id="UP000001121">
    <property type="component" value="Chromosome"/>
</dbReference>
<proteinExistence type="predicted"/>
<reference evidence="2" key="1">
    <citation type="submission" date="2007-10" db="EMBL/GenBank/DDBJ databases">
        <title>Genome sequence of Campylobacter concisus 13826 isolated from human feces.</title>
        <authorList>
            <person name="Fouts D.E."/>
            <person name="Mongodin E.F."/>
            <person name="Puiu D."/>
            <person name="Sebastian Y."/>
            <person name="Miller W.G."/>
            <person name="Mandrell R.E."/>
            <person name="On S."/>
            <person name="Nelson K.E."/>
        </authorList>
    </citation>
    <scope>NUCLEOTIDE SEQUENCE [LARGE SCALE GENOMIC DNA]</scope>
    <source>
        <strain evidence="2">13826</strain>
    </source>
</reference>
<dbReference type="EMBL" id="CP000792">
    <property type="protein sequence ID" value="EAT98206.1"/>
    <property type="molecule type" value="Genomic_DNA"/>
</dbReference>
<sequence>MLNILNMFSGEPWFSDVKRYFLFFNNENDDTKYHKKIENAKKEYSNIENNEPIVLLFDDTVFGSAKKGFFFTHKKVYCDAFTSKEGIRLKDIDSISVSTPINRKIFLKSDNCADMNYIHFTTKDDKFIQGIVLPFLSKYILISRLVAVAGEDHNESEVLNKAFKIASDPKNLESFSKTEQVFLKELKPISQTKDVKSLYKEKIISGEIDPSELSFEDFKEQLKPDPKALYKEKIASGEIDPTEISFEEFKQSLKPDLKALYKEKIASGEIDPTEISFEEFRVEYDDEEEQCSESFEDDISSTVRLDSNGRLLGGEIAIGRFDSEKAKEIQEAYNKTNDADEFYDKFVEIIGADSGEVYDIITATPDNICHENTPWMEEDEPINFEGVECEQGNGEGHSEIDLKKLVSFNNRSLENGIYSMVFWGGKSVYSINVKNKNMDEIVDGGMKYLAHSIELSFGMGANEDGVDSMLSPEGGETYLYLPQTFWQNTSEGVADEYEIEENGDELEVLDDYIRTVVIFKVDKNKATRLFVKDLANDEVFFK</sequence>
<dbReference type="HOGENOM" id="CLU_502218_0_0_7"/>
<dbReference type="AlphaFoldDB" id="A7ZBX0"/>
<evidence type="ECO:0000313" key="1">
    <source>
        <dbReference type="EMBL" id="EAT98206.1"/>
    </source>
</evidence>